<dbReference type="InterPro" id="IPR003010">
    <property type="entry name" value="C-N_Hydrolase"/>
</dbReference>
<dbReference type="PROSITE" id="PS50263">
    <property type="entry name" value="CN_HYDROLASE"/>
    <property type="match status" value="1"/>
</dbReference>
<dbReference type="InterPro" id="IPR036526">
    <property type="entry name" value="C-N_Hydrolase_sf"/>
</dbReference>
<dbReference type="InterPro" id="IPR003694">
    <property type="entry name" value="NAD_synthase"/>
</dbReference>
<dbReference type="GO" id="GO:0000257">
    <property type="term" value="F:nitrilase activity"/>
    <property type="evidence" value="ECO:0007669"/>
    <property type="project" value="UniProtKB-ARBA"/>
</dbReference>
<dbReference type="Pfam" id="PF00795">
    <property type="entry name" value="CN_hydrolase"/>
    <property type="match status" value="1"/>
</dbReference>
<proteinExistence type="predicted"/>
<sequence>MKLALAQLNFIVGDIEGNSAKIIDSIKRAKQAGAGLVLFSELAIVGYPPKDLLANPKFVEDNEKALERVAKHARGIAALVGFVRRNTRADGRHLFNAAALLEDARVAAEHYKTLLPTYDVFDEHRYFEPPAKVEPLIVKIDGQQLSVGVTICEDLWNDPRFVGRKLYHRNPLDDLLEAGAQILVNLSASPFGEGKNALRERLFGEQISQFDVPLALVNQVGGN</sequence>
<evidence type="ECO:0000313" key="3">
    <source>
        <dbReference type="EMBL" id="GAG21427.1"/>
    </source>
</evidence>
<name>X0WE27_9ZZZZ</name>
<dbReference type="GO" id="GO:0005737">
    <property type="term" value="C:cytoplasm"/>
    <property type="evidence" value="ECO:0007669"/>
    <property type="project" value="InterPro"/>
</dbReference>
<dbReference type="PROSITE" id="PS00920">
    <property type="entry name" value="NITRIL_CHT_1"/>
    <property type="match status" value="1"/>
</dbReference>
<gene>
    <name evidence="3" type="ORF">S01H1_56799</name>
</gene>
<dbReference type="PANTHER" id="PTHR23090:SF9">
    <property type="entry name" value="GLUTAMINE-DEPENDENT NAD(+) SYNTHETASE"/>
    <property type="match status" value="1"/>
</dbReference>
<dbReference type="PANTHER" id="PTHR23090">
    <property type="entry name" value="NH 3 /GLUTAMINE-DEPENDENT NAD + SYNTHETASE"/>
    <property type="match status" value="1"/>
</dbReference>
<comment type="caution">
    <text evidence="3">The sequence shown here is derived from an EMBL/GenBank/DDBJ whole genome shotgun (WGS) entry which is preliminary data.</text>
</comment>
<dbReference type="GO" id="GO:0003952">
    <property type="term" value="F:NAD+ synthase (glutamine-hydrolyzing) activity"/>
    <property type="evidence" value="ECO:0007669"/>
    <property type="project" value="InterPro"/>
</dbReference>
<dbReference type="InterPro" id="IPR000132">
    <property type="entry name" value="Nitrilase/CN_hydratase_CS"/>
</dbReference>
<evidence type="ECO:0000259" key="2">
    <source>
        <dbReference type="PROSITE" id="PS50263"/>
    </source>
</evidence>
<dbReference type="Gene3D" id="3.60.110.10">
    <property type="entry name" value="Carbon-nitrogen hydrolase"/>
    <property type="match status" value="1"/>
</dbReference>
<evidence type="ECO:0000256" key="1">
    <source>
        <dbReference type="ARBA" id="ARBA00022598"/>
    </source>
</evidence>
<dbReference type="CDD" id="cd07570">
    <property type="entry name" value="GAT_Gln-NAD-synth"/>
    <property type="match status" value="1"/>
</dbReference>
<reference evidence="3" key="1">
    <citation type="journal article" date="2014" name="Front. Microbiol.">
        <title>High frequency of phylogenetically diverse reductive dehalogenase-homologous genes in deep subseafloor sedimentary metagenomes.</title>
        <authorList>
            <person name="Kawai M."/>
            <person name="Futagami T."/>
            <person name="Toyoda A."/>
            <person name="Takaki Y."/>
            <person name="Nishi S."/>
            <person name="Hori S."/>
            <person name="Arai W."/>
            <person name="Tsubouchi T."/>
            <person name="Morono Y."/>
            <person name="Uchiyama I."/>
            <person name="Ito T."/>
            <person name="Fujiyama A."/>
            <person name="Inagaki F."/>
            <person name="Takami H."/>
        </authorList>
    </citation>
    <scope>NUCLEOTIDE SEQUENCE</scope>
    <source>
        <strain evidence="3">Expedition CK06-06</strain>
    </source>
</reference>
<accession>X0WE27</accession>
<feature type="domain" description="CN hydrolase" evidence="2">
    <location>
        <begin position="1"/>
        <end position="223"/>
    </location>
</feature>
<dbReference type="AlphaFoldDB" id="X0WE27"/>
<protein>
    <recommendedName>
        <fullName evidence="2">CN hydrolase domain-containing protein</fullName>
    </recommendedName>
</protein>
<dbReference type="SUPFAM" id="SSF56317">
    <property type="entry name" value="Carbon-nitrogen hydrolase"/>
    <property type="match status" value="1"/>
</dbReference>
<organism evidence="3">
    <name type="scientific">marine sediment metagenome</name>
    <dbReference type="NCBI Taxonomy" id="412755"/>
    <lineage>
        <taxon>unclassified sequences</taxon>
        <taxon>metagenomes</taxon>
        <taxon>ecological metagenomes</taxon>
    </lineage>
</organism>
<feature type="non-terminal residue" evidence="3">
    <location>
        <position position="223"/>
    </location>
</feature>
<dbReference type="GO" id="GO:0009435">
    <property type="term" value="P:NAD+ biosynthetic process"/>
    <property type="evidence" value="ECO:0007669"/>
    <property type="project" value="InterPro"/>
</dbReference>
<dbReference type="EMBL" id="BARS01037009">
    <property type="protein sequence ID" value="GAG21427.1"/>
    <property type="molecule type" value="Genomic_DNA"/>
</dbReference>
<keyword evidence="1" id="KW-0436">Ligase</keyword>
<dbReference type="GO" id="GO:0004359">
    <property type="term" value="F:glutaminase activity"/>
    <property type="evidence" value="ECO:0007669"/>
    <property type="project" value="InterPro"/>
</dbReference>